<protein>
    <recommendedName>
        <fullName evidence="6">Pentraxin family member</fullName>
    </recommendedName>
</protein>
<comment type="cofactor">
    <cofactor evidence="6">
        <name>Ca(2+)</name>
        <dbReference type="ChEBI" id="CHEBI:29108"/>
    </cofactor>
    <text evidence="6">Binds 2 calcium ions per subunit.</text>
</comment>
<comment type="subunit">
    <text evidence="6">Homopentamer. Pentaxin (or pentraxin) have a discoid arrangement of 5 non-covalently bound subunits.</text>
</comment>
<keyword evidence="3 6" id="KW-0106">Calcium</keyword>
<keyword evidence="1 6" id="KW-0479">Metal-binding</keyword>
<dbReference type="PANTHER" id="PTHR45869:SF2">
    <property type="entry name" value="C-REACTIVE PROTEIN-RELATED"/>
    <property type="match status" value="1"/>
</dbReference>
<dbReference type="InterPro" id="IPR001759">
    <property type="entry name" value="PTX_dom"/>
</dbReference>
<evidence type="ECO:0000259" key="7">
    <source>
        <dbReference type="PROSITE" id="PS51828"/>
    </source>
</evidence>
<dbReference type="PROSITE" id="PS00289">
    <property type="entry name" value="PTX_1"/>
    <property type="match status" value="1"/>
</dbReference>
<dbReference type="EMBL" id="WNTK01000609">
    <property type="protein sequence ID" value="KAG9469141.1"/>
    <property type="molecule type" value="Genomic_DNA"/>
</dbReference>
<proteinExistence type="inferred from homology"/>
<sequence>LTGRHFLFPKESITDYVVLTPAQPMRLNSFTLCMSLDLNVSENREIILFSYRTLNYDALNLWLKYNGSIGLYMKEKGLMFPKFDSCKQWTHLCLTWESGHGRCELWVNSRKSGNKIYHWEGTVQPGGIVILGQDQDSFNSGFDEKQSYVGKIKDLNMWNKVLLVKSLQSVFKGTVKQKGEIFDWSDLSYSIKGNVKLV</sequence>
<dbReference type="AlphaFoldDB" id="A0A8J6EHI8"/>
<evidence type="ECO:0000256" key="6">
    <source>
        <dbReference type="RuleBase" id="RU362112"/>
    </source>
</evidence>
<evidence type="ECO:0000313" key="8">
    <source>
        <dbReference type="EMBL" id="KAG9469141.1"/>
    </source>
</evidence>
<evidence type="ECO:0000256" key="2">
    <source>
        <dbReference type="ARBA" id="ARBA00022729"/>
    </source>
</evidence>
<dbReference type="SUPFAM" id="SSF49899">
    <property type="entry name" value="Concanavalin A-like lectins/glucanases"/>
    <property type="match status" value="1"/>
</dbReference>
<dbReference type="InterPro" id="IPR030476">
    <property type="entry name" value="Pentaxin_CS"/>
</dbReference>
<name>A0A8J6EHI8_ELECQ</name>
<dbReference type="GO" id="GO:0046872">
    <property type="term" value="F:metal ion binding"/>
    <property type="evidence" value="ECO:0007669"/>
    <property type="project" value="UniProtKB-KW"/>
</dbReference>
<evidence type="ECO:0000256" key="4">
    <source>
        <dbReference type="ARBA" id="ARBA00023157"/>
    </source>
</evidence>
<dbReference type="InterPro" id="IPR013320">
    <property type="entry name" value="ConA-like_dom_sf"/>
</dbReference>
<dbReference type="PRINTS" id="PR00895">
    <property type="entry name" value="PENTAXIN"/>
</dbReference>
<feature type="domain" description="Pentraxin (PTX)" evidence="7">
    <location>
        <begin position="2"/>
        <end position="198"/>
    </location>
</feature>
<evidence type="ECO:0000256" key="3">
    <source>
        <dbReference type="ARBA" id="ARBA00022837"/>
    </source>
</evidence>
<dbReference type="PROSITE" id="PS51828">
    <property type="entry name" value="PTX_2"/>
    <property type="match status" value="1"/>
</dbReference>
<dbReference type="GO" id="GO:0005576">
    <property type="term" value="C:extracellular region"/>
    <property type="evidence" value="ECO:0007669"/>
    <property type="project" value="UniProtKB-SubCell"/>
</dbReference>
<gene>
    <name evidence="8" type="ORF">GDO78_021125</name>
</gene>
<accession>A0A8J6EHI8</accession>
<feature type="non-terminal residue" evidence="8">
    <location>
        <position position="1"/>
    </location>
</feature>
<keyword evidence="9" id="KW-1185">Reference proteome</keyword>
<comment type="subcellular location">
    <subcellularLocation>
        <location evidence="6">Secreted</location>
    </subcellularLocation>
</comment>
<dbReference type="InterPro" id="IPR051005">
    <property type="entry name" value="Pentraxin_domain"/>
</dbReference>
<organism evidence="8 9">
    <name type="scientific">Eleutherodactylus coqui</name>
    <name type="common">Puerto Rican coqui</name>
    <dbReference type="NCBI Taxonomy" id="57060"/>
    <lineage>
        <taxon>Eukaryota</taxon>
        <taxon>Metazoa</taxon>
        <taxon>Chordata</taxon>
        <taxon>Craniata</taxon>
        <taxon>Vertebrata</taxon>
        <taxon>Euteleostomi</taxon>
        <taxon>Amphibia</taxon>
        <taxon>Batrachia</taxon>
        <taxon>Anura</taxon>
        <taxon>Neobatrachia</taxon>
        <taxon>Hyloidea</taxon>
        <taxon>Eleutherodactylidae</taxon>
        <taxon>Eleutherodactylinae</taxon>
        <taxon>Eleutherodactylus</taxon>
        <taxon>Eleutherodactylus</taxon>
    </lineage>
</organism>
<comment type="similarity">
    <text evidence="6">Belongs to the pentraxin family.</text>
</comment>
<evidence type="ECO:0000256" key="5">
    <source>
        <dbReference type="PROSITE-ProRule" id="PRU01172"/>
    </source>
</evidence>
<reference evidence="8" key="1">
    <citation type="thesis" date="2020" institute="ProQuest LLC" country="789 East Eisenhower Parkway, Ann Arbor, MI, USA">
        <title>Comparative Genomics and Chromosome Evolution.</title>
        <authorList>
            <person name="Mudd A.B."/>
        </authorList>
    </citation>
    <scope>NUCLEOTIDE SEQUENCE</scope>
    <source>
        <strain evidence="8">HN-11 Male</strain>
        <tissue evidence="8">Kidney and liver</tissue>
    </source>
</reference>
<dbReference type="Gene3D" id="2.60.120.200">
    <property type="match status" value="1"/>
</dbReference>
<dbReference type="OrthoDB" id="547680at2759"/>
<comment type="caution">
    <text evidence="8">The sequence shown here is derived from an EMBL/GenBank/DDBJ whole genome shotgun (WGS) entry which is preliminary data.</text>
</comment>
<evidence type="ECO:0000313" key="9">
    <source>
        <dbReference type="Proteomes" id="UP000770717"/>
    </source>
</evidence>
<dbReference type="Pfam" id="PF00354">
    <property type="entry name" value="Pentaxin"/>
    <property type="match status" value="1"/>
</dbReference>
<dbReference type="PANTHER" id="PTHR45869">
    <property type="entry name" value="C-REACTIVE PROTEIN-RELATED"/>
    <property type="match status" value="1"/>
</dbReference>
<comment type="caution">
    <text evidence="5">Lacks conserved residue(s) required for the propagation of feature annotation.</text>
</comment>
<keyword evidence="4" id="KW-1015">Disulfide bond</keyword>
<evidence type="ECO:0000256" key="1">
    <source>
        <dbReference type="ARBA" id="ARBA00022723"/>
    </source>
</evidence>
<dbReference type="Proteomes" id="UP000770717">
    <property type="component" value="Unassembled WGS sequence"/>
</dbReference>
<dbReference type="SMART" id="SM00159">
    <property type="entry name" value="PTX"/>
    <property type="match status" value="1"/>
</dbReference>
<keyword evidence="2" id="KW-0732">Signal</keyword>